<feature type="domain" description="SGNH hydrolase-type esterase" evidence="1">
    <location>
        <begin position="83"/>
        <end position="307"/>
    </location>
</feature>
<keyword evidence="3" id="KW-1185">Reference proteome</keyword>
<dbReference type="InterPro" id="IPR036514">
    <property type="entry name" value="SGNH_hydro_sf"/>
</dbReference>
<dbReference type="Proteomes" id="UP000218418">
    <property type="component" value="Chromosome"/>
</dbReference>
<dbReference type="InterPro" id="IPR013830">
    <property type="entry name" value="SGNH_hydro"/>
</dbReference>
<name>A0A1Z4LQW9_9CYAN</name>
<protein>
    <recommendedName>
        <fullName evidence="1">SGNH hydrolase-type esterase domain-containing protein</fullName>
    </recommendedName>
</protein>
<dbReference type="EMBL" id="AP018227">
    <property type="protein sequence ID" value="BAY83629.1"/>
    <property type="molecule type" value="Genomic_DNA"/>
</dbReference>
<gene>
    <name evidence="2" type="ORF">NIES267_31190</name>
</gene>
<dbReference type="AlphaFoldDB" id="A0A1Z4LQW9"/>
<dbReference type="Gene3D" id="3.40.50.1110">
    <property type="entry name" value="SGNH hydrolase"/>
    <property type="match status" value="1"/>
</dbReference>
<dbReference type="CDD" id="cd00229">
    <property type="entry name" value="SGNH_hydrolase"/>
    <property type="match status" value="1"/>
</dbReference>
<dbReference type="SUPFAM" id="SSF52266">
    <property type="entry name" value="SGNH hydrolase"/>
    <property type="match status" value="1"/>
</dbReference>
<accession>A0A1Z4LQW9</accession>
<dbReference type="Pfam" id="PF13472">
    <property type="entry name" value="Lipase_GDSL_2"/>
    <property type="match status" value="1"/>
</dbReference>
<reference evidence="2 3" key="1">
    <citation type="submission" date="2017-06" db="EMBL/GenBank/DDBJ databases">
        <title>Genome sequencing of cyanobaciteial culture collection at National Institute for Environmental Studies (NIES).</title>
        <authorList>
            <person name="Hirose Y."/>
            <person name="Shimura Y."/>
            <person name="Fujisawa T."/>
            <person name="Nakamura Y."/>
            <person name="Kawachi M."/>
        </authorList>
    </citation>
    <scope>NUCLEOTIDE SEQUENCE [LARGE SCALE GENOMIC DNA]</scope>
    <source>
        <strain evidence="2 3">NIES-267</strain>
    </source>
</reference>
<evidence type="ECO:0000259" key="1">
    <source>
        <dbReference type="Pfam" id="PF13472"/>
    </source>
</evidence>
<evidence type="ECO:0000313" key="2">
    <source>
        <dbReference type="EMBL" id="BAY83629.1"/>
    </source>
</evidence>
<sequence>MKFILLIIVAAIVGLFVATEIGLRLLFGFGNPLTYIGDEKIGYLLTPSQRTRRFGNCIEINQYSMRGDNIQPTPLPSTMRILLLGDSIANGGWWTDQEHTISNLMMGSLKSNLSNLSDSSKNITQVEVLNASANSWGPRNELAYLQKFGSFGSKAIILLINTDDLFSTTPTSLQVGSDRNYPAKKPPLALAEVVNRYILKQKPIPGLKEIQNESGDRVGVNLKAIRKIQEFTQKNNAQFLLAMTPLLREIGEPGPRDYEIKERQRLKEFTKTQGITYIDFLPIFNASQDPKNLYHDHIHFNLQGNQLINEEIEQKLLELLQQDTKNNPKLDLVQS</sequence>
<evidence type="ECO:0000313" key="3">
    <source>
        <dbReference type="Proteomes" id="UP000218418"/>
    </source>
</evidence>
<organism evidence="2 3">
    <name type="scientific">Calothrix parasitica NIES-267</name>
    <dbReference type="NCBI Taxonomy" id="1973488"/>
    <lineage>
        <taxon>Bacteria</taxon>
        <taxon>Bacillati</taxon>
        <taxon>Cyanobacteriota</taxon>
        <taxon>Cyanophyceae</taxon>
        <taxon>Nostocales</taxon>
        <taxon>Calotrichaceae</taxon>
        <taxon>Calothrix</taxon>
    </lineage>
</organism>
<dbReference type="OrthoDB" id="481127at2"/>
<proteinExistence type="predicted"/>